<proteinExistence type="predicted"/>
<sequence length="223" mass="24323">MAKPSDPQQLSAPEFREFLEHIPNYTLALNGITRRAVWGVGMSLAQHVDYGSGTRARATQITLAEDSGTDRKTVRRVLTFLKAKEVLKVTGEQRHNVGTTSEIYSFRRSVFVDQVLNLKDRHWTPEAFTEETSAEEIPQAQTPEAKQEVVNSSPEGLYSPLEGCAIPIGGVRNPHNKTCNTGKTLAPTVALSPDGASDGAVKIDDVISESWMGSEVDFLVAGI</sequence>
<organism evidence="2 3">
    <name type="scientific">Microbacterium proteolyticum</name>
    <dbReference type="NCBI Taxonomy" id="1572644"/>
    <lineage>
        <taxon>Bacteria</taxon>
        <taxon>Bacillati</taxon>
        <taxon>Actinomycetota</taxon>
        <taxon>Actinomycetes</taxon>
        <taxon>Micrococcales</taxon>
        <taxon>Microbacteriaceae</taxon>
        <taxon>Microbacterium</taxon>
    </lineage>
</organism>
<name>A0A7W5CJW3_9MICO</name>
<dbReference type="EMBL" id="JACHXY010000002">
    <property type="protein sequence ID" value="MBB3158654.1"/>
    <property type="molecule type" value="Genomic_DNA"/>
</dbReference>
<feature type="region of interest" description="Disordered" evidence="1">
    <location>
        <begin position="128"/>
        <end position="147"/>
    </location>
</feature>
<evidence type="ECO:0008006" key="4">
    <source>
        <dbReference type="Google" id="ProtNLM"/>
    </source>
</evidence>
<accession>A0A7W5CJW3</accession>
<evidence type="ECO:0000313" key="3">
    <source>
        <dbReference type="Proteomes" id="UP000543579"/>
    </source>
</evidence>
<reference evidence="2 3" key="1">
    <citation type="submission" date="2020-08" db="EMBL/GenBank/DDBJ databases">
        <title>Genomic Encyclopedia of Type Strains, Phase III (KMG-III): the genomes of soil and plant-associated and newly described type strains.</title>
        <authorList>
            <person name="Whitman W."/>
        </authorList>
    </citation>
    <scope>NUCLEOTIDE SEQUENCE [LARGE SCALE GENOMIC DNA]</scope>
    <source>
        <strain evidence="2 3">CECT 8356</strain>
    </source>
</reference>
<gene>
    <name evidence="2" type="ORF">FHS07_002350</name>
</gene>
<comment type="caution">
    <text evidence="2">The sequence shown here is derived from an EMBL/GenBank/DDBJ whole genome shotgun (WGS) entry which is preliminary data.</text>
</comment>
<evidence type="ECO:0000256" key="1">
    <source>
        <dbReference type="SAM" id="MobiDB-lite"/>
    </source>
</evidence>
<dbReference type="RefSeq" id="WP_183420054.1">
    <property type="nucleotide sequence ID" value="NZ_JACHXY010000002.1"/>
</dbReference>
<protein>
    <recommendedName>
        <fullName evidence="4">Helix-turn-helix domain-containing protein</fullName>
    </recommendedName>
</protein>
<dbReference type="Proteomes" id="UP000543579">
    <property type="component" value="Unassembled WGS sequence"/>
</dbReference>
<dbReference type="AlphaFoldDB" id="A0A7W5CJW3"/>
<evidence type="ECO:0000313" key="2">
    <source>
        <dbReference type="EMBL" id="MBB3158654.1"/>
    </source>
</evidence>